<reference evidence="3 4" key="1">
    <citation type="journal article" date="2014" name="Genome Biol. Evol.">
        <title>Acetic acid bacteria genomes reveal functional traits for adaptation to life in insect guts.</title>
        <authorList>
            <person name="Chouaia B."/>
            <person name="Gaiarsa S."/>
            <person name="Crotti E."/>
            <person name="Comandatore F."/>
            <person name="Degli Esposti M."/>
            <person name="Ricci I."/>
            <person name="Alma A."/>
            <person name="Favia G."/>
            <person name="Bandi C."/>
            <person name="Daffonchio D."/>
        </authorList>
    </citation>
    <scope>NUCLEOTIDE SEQUENCE [LARGE SCALE GENOMIC DNA]</scope>
    <source>
        <strain evidence="3 4">SF2.1</strain>
    </source>
</reference>
<evidence type="ECO:0000313" key="3">
    <source>
        <dbReference type="EMBL" id="CDG38127.1"/>
    </source>
</evidence>
<dbReference type="GO" id="GO:0047936">
    <property type="term" value="F:glucose 1-dehydrogenase [NAD(P)+] activity"/>
    <property type="evidence" value="ECO:0007669"/>
    <property type="project" value="UniProtKB-EC"/>
</dbReference>
<dbReference type="SUPFAM" id="SSF51735">
    <property type="entry name" value="NAD(P)-binding Rossmann-fold domains"/>
    <property type="match status" value="1"/>
</dbReference>
<dbReference type="NCBIfam" id="NF005559">
    <property type="entry name" value="PRK07231.1"/>
    <property type="match status" value="1"/>
</dbReference>
<name>A0A060QH73_9PROT</name>
<comment type="caution">
    <text evidence="3">The sequence shown here is derived from an EMBL/GenBank/DDBJ whole genome shotgun (WGS) entry which is preliminary data.</text>
</comment>
<evidence type="ECO:0000313" key="4">
    <source>
        <dbReference type="Proteomes" id="UP000027583"/>
    </source>
</evidence>
<dbReference type="EMBL" id="CBLX010000003">
    <property type="protein sequence ID" value="CDG38127.1"/>
    <property type="molecule type" value="Genomic_DNA"/>
</dbReference>
<sequence length="266" mass="29021">MAEETSKRFAHKKILITGASQGIGEDAAMHFAREGAQVAINGRKAEKLQPLLEKLPKPVDGNHLIVAGDMSVEEDVDRVMKETLEGFGGLDVLICNAGMQIECPSEEIALKDFNMVMAVNVTGVVLCARAALKYWRENDVPGNIIVNSSVHQQIPKPHYLGYSASKGAVGNIVRTLALEYGRYNIRVNAVAPGAIVTPINDAWVKDPEKYEATAKHIPMKRPGECREISDAMAFLASKESSYITGQTLFVDGGLTLYADFEQNWSS</sequence>
<dbReference type="PRINTS" id="PR00080">
    <property type="entry name" value="SDRFAMILY"/>
</dbReference>
<proteinExistence type="inferred from homology"/>
<protein>
    <submittedName>
        <fullName evidence="3">Glucose 1-dehydrogenase</fullName>
        <ecNumber evidence="3">1.1.1.47</ecNumber>
    </submittedName>
</protein>
<dbReference type="InterPro" id="IPR036291">
    <property type="entry name" value="NAD(P)-bd_dom_sf"/>
</dbReference>
<dbReference type="Proteomes" id="UP000027583">
    <property type="component" value="Unassembled WGS sequence"/>
</dbReference>
<gene>
    <name evidence="3" type="ORF">ASAP_0082</name>
</gene>
<dbReference type="eggNOG" id="COG1028">
    <property type="taxonomic scope" value="Bacteria"/>
</dbReference>
<accession>A0A060QH73</accession>
<dbReference type="Gene3D" id="3.40.50.720">
    <property type="entry name" value="NAD(P)-binding Rossmann-like Domain"/>
    <property type="match status" value="1"/>
</dbReference>
<comment type="similarity">
    <text evidence="1">Belongs to the short-chain dehydrogenases/reductases (SDR) family.</text>
</comment>
<dbReference type="PANTHER" id="PTHR43669:SF3">
    <property type="entry name" value="ALCOHOL DEHYDROGENASE, PUTATIVE (AFU_ORTHOLOGUE AFUA_3G03445)-RELATED"/>
    <property type="match status" value="1"/>
</dbReference>
<dbReference type="PRINTS" id="PR00081">
    <property type="entry name" value="GDHRDH"/>
</dbReference>
<evidence type="ECO:0000256" key="2">
    <source>
        <dbReference type="ARBA" id="ARBA00023002"/>
    </source>
</evidence>
<dbReference type="GeneID" id="78226682"/>
<dbReference type="InterPro" id="IPR020904">
    <property type="entry name" value="Sc_DH/Rdtase_CS"/>
</dbReference>
<dbReference type="Pfam" id="PF13561">
    <property type="entry name" value="adh_short_C2"/>
    <property type="match status" value="1"/>
</dbReference>
<evidence type="ECO:0000256" key="1">
    <source>
        <dbReference type="ARBA" id="ARBA00006484"/>
    </source>
</evidence>
<dbReference type="PANTHER" id="PTHR43669">
    <property type="entry name" value="5-KETO-D-GLUCONATE 5-REDUCTASE"/>
    <property type="match status" value="1"/>
</dbReference>
<reference evidence="3 4" key="2">
    <citation type="journal article" date="2014" name="PLoS ONE">
        <title>Evolution of mitochondria reconstructed from the energy metabolism of living bacteria.</title>
        <authorList>
            <person name="Degli Esposti M."/>
            <person name="Chouaia B."/>
            <person name="Comandatore F."/>
            <person name="Crotti E."/>
            <person name="Sassera D."/>
            <person name="Lievens P.M."/>
            <person name="Daffonchio D."/>
            <person name="Bandi C."/>
        </authorList>
    </citation>
    <scope>NUCLEOTIDE SEQUENCE [LARGE SCALE GENOMIC DNA]</scope>
    <source>
        <strain evidence="3 4">SF2.1</strain>
    </source>
</reference>
<dbReference type="EC" id="1.1.1.47" evidence="3"/>
<dbReference type="RefSeq" id="WP_031240803.1">
    <property type="nucleotide sequence ID" value="NZ_CBLX010000003.1"/>
</dbReference>
<dbReference type="AlphaFoldDB" id="A0A060QH73"/>
<dbReference type="PROSITE" id="PS00061">
    <property type="entry name" value="ADH_SHORT"/>
    <property type="match status" value="1"/>
</dbReference>
<dbReference type="InterPro" id="IPR002347">
    <property type="entry name" value="SDR_fam"/>
</dbReference>
<organism evidence="3 4">
    <name type="scientific">Asaia bogorensis</name>
    <dbReference type="NCBI Taxonomy" id="91915"/>
    <lineage>
        <taxon>Bacteria</taxon>
        <taxon>Pseudomonadati</taxon>
        <taxon>Pseudomonadota</taxon>
        <taxon>Alphaproteobacteria</taxon>
        <taxon>Acetobacterales</taxon>
        <taxon>Acetobacteraceae</taxon>
        <taxon>Asaia</taxon>
    </lineage>
</organism>
<dbReference type="FunFam" id="3.40.50.720:FF:000084">
    <property type="entry name" value="Short-chain dehydrogenase reductase"/>
    <property type="match status" value="1"/>
</dbReference>
<keyword evidence="2 3" id="KW-0560">Oxidoreductase</keyword>